<reference evidence="5" key="3">
    <citation type="submission" date="2025-09" db="UniProtKB">
        <authorList>
            <consortium name="Ensembl"/>
        </authorList>
    </citation>
    <scope>IDENTIFICATION</scope>
</reference>
<dbReference type="InterPro" id="IPR049258">
    <property type="entry name" value="ODAD1_CC"/>
</dbReference>
<dbReference type="GO" id="GO:0000132">
    <property type="term" value="P:establishment of mitotic spindle orientation"/>
    <property type="evidence" value="ECO:0007669"/>
    <property type="project" value="Ensembl"/>
</dbReference>
<sequence>MPITLSAGKVKLPVNEQIVELQRKIQLLEGDRKSYYENSQWSISKNKETILWLRQENKILYKKLADTLAGDEKVINEAFQNRNVEKAPLRNKSGPTAIKLVDQKVCDKVKRLNALKHQTEVRRRRLKELQDEYNQKVQEGQSIQSVSEGIADEAKTLRTLENRLEKSQLKCQEANHITQVYQQLKSHLQEESLTFQNQLDSMEVEILRHRQELKDLKAMKYEAQLYCETAKTELQHQEETVYRERKQRERILSEYRKLVEERKAQVERQERRLFRTSLKTDELITAEPSTTGIGEEEIIITNFKEAFQRIKEATGVSDTQEVVQRFMDQEETQIQLAEMKSESEMILARLKEEKRKLLEEFQQMKYSGEAKLSRCQRQLDEFNSSLKKEEKRRDEAKENLEKLSKLLMSVKAAVEHLADKLEFIKLPVGEVSTSHISTSSDGHVLNLLYTIEEKLCQLLEKLEGQDLDEVMKQMEEIEFHTSIEGNLPSYNVRINLPITLNVDIYEDEEESGEDDGDVITRATLKRQSQQIIESKNKKRTRVKRKKGKL</sequence>
<dbReference type="PANTHER" id="PTHR46518:SF1">
    <property type="entry name" value="OUTER DYNEIN ARM-DOCKING COMPLEX SUBUNIT 3"/>
    <property type="match status" value="1"/>
</dbReference>
<dbReference type="GeneTree" id="ENSGT00940000153116"/>
<dbReference type="Pfam" id="PF21773">
    <property type="entry name" value="ODAD1_CC"/>
    <property type="match status" value="1"/>
</dbReference>
<keyword evidence="1 2" id="KW-0175">Coiled coil</keyword>
<dbReference type="PANTHER" id="PTHR46518">
    <property type="entry name" value="COILED-COIL DOMAIN-CONTAINING PROTEIN 151"/>
    <property type="match status" value="1"/>
</dbReference>
<protein>
    <submittedName>
        <fullName evidence="5">Outer dynein arm docking complex subunit 3</fullName>
    </submittedName>
</protein>
<accession>H3B8E3</accession>
<dbReference type="OMA" id="VIQEWKS"/>
<evidence type="ECO:0000313" key="6">
    <source>
        <dbReference type="Proteomes" id="UP000008672"/>
    </source>
</evidence>
<dbReference type="Proteomes" id="UP000008672">
    <property type="component" value="Unassembled WGS sequence"/>
</dbReference>
<evidence type="ECO:0000256" key="3">
    <source>
        <dbReference type="SAM" id="MobiDB-lite"/>
    </source>
</evidence>
<dbReference type="GO" id="GO:0036064">
    <property type="term" value="C:ciliary basal body"/>
    <property type="evidence" value="ECO:0007669"/>
    <property type="project" value="Ensembl"/>
</dbReference>
<feature type="coiled-coil region" evidence="2">
    <location>
        <begin position="336"/>
        <end position="420"/>
    </location>
</feature>
<reference evidence="5" key="2">
    <citation type="submission" date="2025-08" db="UniProtKB">
        <authorList>
            <consortium name="Ensembl"/>
        </authorList>
    </citation>
    <scope>IDENTIFICATION</scope>
</reference>
<reference evidence="6" key="1">
    <citation type="submission" date="2011-08" db="EMBL/GenBank/DDBJ databases">
        <title>The draft genome of Latimeria chalumnae.</title>
        <authorList>
            <person name="Di Palma F."/>
            <person name="Alfoldi J."/>
            <person name="Johnson J."/>
            <person name="Berlin A."/>
            <person name="Gnerre S."/>
            <person name="Jaffe D."/>
            <person name="MacCallum I."/>
            <person name="Young S."/>
            <person name="Walker B.J."/>
            <person name="Lander E."/>
            <person name="Lindblad-Toh K."/>
        </authorList>
    </citation>
    <scope>NUCLEOTIDE SEQUENCE [LARGE SCALE GENOMIC DNA]</scope>
    <source>
        <strain evidence="6">Wild caught</strain>
    </source>
</reference>
<dbReference type="FunCoup" id="H3B8E3">
    <property type="interactions" value="251"/>
</dbReference>
<dbReference type="STRING" id="7897.ENSLACP00000018164"/>
<dbReference type="GO" id="GO:0035253">
    <property type="term" value="C:ciliary rootlet"/>
    <property type="evidence" value="ECO:0007669"/>
    <property type="project" value="TreeGrafter"/>
</dbReference>
<dbReference type="GO" id="GO:0061371">
    <property type="term" value="P:determination of heart left/right asymmetry"/>
    <property type="evidence" value="ECO:0007669"/>
    <property type="project" value="Ensembl"/>
</dbReference>
<gene>
    <name evidence="5" type="primary">ODAD3</name>
</gene>
<evidence type="ECO:0000259" key="4">
    <source>
        <dbReference type="Pfam" id="PF21773"/>
    </source>
</evidence>
<dbReference type="GO" id="GO:0005576">
    <property type="term" value="C:extracellular region"/>
    <property type="evidence" value="ECO:0007669"/>
    <property type="project" value="GOC"/>
</dbReference>
<dbReference type="InterPro" id="IPR033192">
    <property type="entry name" value="ODAD3"/>
</dbReference>
<keyword evidence="6" id="KW-1185">Reference proteome</keyword>
<dbReference type="GO" id="GO:0097542">
    <property type="term" value="C:ciliary tip"/>
    <property type="evidence" value="ECO:0007669"/>
    <property type="project" value="TreeGrafter"/>
</dbReference>
<evidence type="ECO:0000256" key="2">
    <source>
        <dbReference type="SAM" id="Coils"/>
    </source>
</evidence>
<dbReference type="GO" id="GO:0035469">
    <property type="term" value="P:determination of pancreatic left/right asymmetry"/>
    <property type="evidence" value="ECO:0007669"/>
    <property type="project" value="Ensembl"/>
</dbReference>
<dbReference type="HOGENOM" id="CLU_033878_0_0_1"/>
<dbReference type="GO" id="GO:0036158">
    <property type="term" value="P:outer dynein arm assembly"/>
    <property type="evidence" value="ECO:0007669"/>
    <property type="project" value="Ensembl"/>
</dbReference>
<dbReference type="KEGG" id="lcm:102346283"/>
<dbReference type="GO" id="GO:0031514">
    <property type="term" value="C:motile cilium"/>
    <property type="evidence" value="ECO:0007669"/>
    <property type="project" value="Ensembl"/>
</dbReference>
<feature type="region of interest" description="Disordered" evidence="3">
    <location>
        <begin position="529"/>
        <end position="549"/>
    </location>
</feature>
<dbReference type="GO" id="GO:0090660">
    <property type="term" value="P:cerebrospinal fluid circulation"/>
    <property type="evidence" value="ECO:0007669"/>
    <property type="project" value="Ensembl"/>
</dbReference>
<evidence type="ECO:0000313" key="5">
    <source>
        <dbReference type="Ensembl" id="ENSLACP00000018164.2"/>
    </source>
</evidence>
<dbReference type="GO" id="GO:0070121">
    <property type="term" value="P:Kupffer's vesicle development"/>
    <property type="evidence" value="ECO:0007669"/>
    <property type="project" value="Ensembl"/>
</dbReference>
<dbReference type="GO" id="GO:0071910">
    <property type="term" value="P:determination of liver left/right asymmetry"/>
    <property type="evidence" value="ECO:0007669"/>
    <property type="project" value="Ensembl"/>
</dbReference>
<feature type="coiled-coil region" evidence="2">
    <location>
        <begin position="109"/>
        <end position="219"/>
    </location>
</feature>
<dbReference type="AlphaFoldDB" id="H3B8E3"/>
<dbReference type="InParanoid" id="H3B8E3"/>
<dbReference type="eggNOG" id="ENOG502QR7A">
    <property type="taxonomic scope" value="Eukaryota"/>
</dbReference>
<proteinExistence type="predicted"/>
<organism evidence="5 6">
    <name type="scientific">Latimeria chalumnae</name>
    <name type="common">Coelacanth</name>
    <dbReference type="NCBI Taxonomy" id="7897"/>
    <lineage>
        <taxon>Eukaryota</taxon>
        <taxon>Metazoa</taxon>
        <taxon>Chordata</taxon>
        <taxon>Craniata</taxon>
        <taxon>Vertebrata</taxon>
        <taxon>Euteleostomi</taxon>
        <taxon>Coelacanthiformes</taxon>
        <taxon>Coelacanthidae</taxon>
        <taxon>Latimeria</taxon>
    </lineage>
</organism>
<feature type="domain" description="ODAD1 central coiled coil region" evidence="4">
    <location>
        <begin position="155"/>
        <end position="422"/>
    </location>
</feature>
<feature type="compositionally biased region" description="Basic residues" evidence="3">
    <location>
        <begin position="536"/>
        <end position="549"/>
    </location>
</feature>
<name>H3B8E3_LATCH</name>
<dbReference type="Ensembl" id="ENSLACT00000018296.2">
    <property type="protein sequence ID" value="ENSLACP00000018164.2"/>
    <property type="gene ID" value="ENSLACG00000016002.2"/>
</dbReference>
<evidence type="ECO:0000256" key="1">
    <source>
        <dbReference type="ARBA" id="ARBA00023054"/>
    </source>
</evidence>
<dbReference type="OrthoDB" id="10255247at2759"/>
<dbReference type="EMBL" id="AFYH01054378">
    <property type="status" value="NOT_ANNOTATED_CDS"/>
    <property type="molecule type" value="Genomic_DNA"/>
</dbReference>
<dbReference type="GO" id="GO:0036159">
    <property type="term" value="P:inner dynein arm assembly"/>
    <property type="evidence" value="ECO:0007669"/>
    <property type="project" value="Ensembl"/>
</dbReference>
<dbReference type="EMBL" id="AFYH01054377">
    <property type="status" value="NOT_ANNOTATED_CDS"/>
    <property type="molecule type" value="Genomic_DNA"/>
</dbReference>